<proteinExistence type="predicted"/>
<evidence type="ECO:0000313" key="1">
    <source>
        <dbReference type="EMBL" id="ORE02714.1"/>
    </source>
</evidence>
<dbReference type="AlphaFoldDB" id="A0A1X0QSI1"/>
<feature type="non-terminal residue" evidence="1">
    <location>
        <position position="1"/>
    </location>
</feature>
<sequence>PKYQTHISSLKSQNYITIEYARKFPGHERKLKRTDLLSYMAHCLRERSLCDKTFVSSACLASDSLTSRDINEDTDLLTE</sequence>
<dbReference type="EMBL" id="KV922036">
    <property type="protein sequence ID" value="ORE02714.1"/>
    <property type="molecule type" value="Genomic_DNA"/>
</dbReference>
<dbReference type="VEuPathDB" id="FungiDB:BCV72DRAFT_214694"/>
<organism evidence="1">
    <name type="scientific">Rhizopus microsporus var. microsporus</name>
    <dbReference type="NCBI Taxonomy" id="86635"/>
    <lineage>
        <taxon>Eukaryota</taxon>
        <taxon>Fungi</taxon>
        <taxon>Fungi incertae sedis</taxon>
        <taxon>Mucoromycota</taxon>
        <taxon>Mucoromycotina</taxon>
        <taxon>Mucoromycetes</taxon>
        <taxon>Mucorales</taxon>
        <taxon>Mucorineae</taxon>
        <taxon>Rhizopodaceae</taxon>
        <taxon>Rhizopus</taxon>
    </lineage>
</organism>
<name>A0A1X0QSI1_RHIZD</name>
<protein>
    <submittedName>
        <fullName evidence="1">Uncharacterized protein</fullName>
    </submittedName>
</protein>
<gene>
    <name evidence="1" type="ORF">BCV72DRAFT_214694</name>
</gene>
<reference evidence="1" key="1">
    <citation type="journal article" date="2016" name="Proc. Natl. Acad. Sci. U.S.A.">
        <title>Lipid metabolic changes in an early divergent fungus govern the establishment of a mutualistic symbiosis with endobacteria.</title>
        <authorList>
            <person name="Lastovetsky O.A."/>
            <person name="Gaspar M.L."/>
            <person name="Mondo S.J."/>
            <person name="LaButti K.M."/>
            <person name="Sandor L."/>
            <person name="Grigoriev I.V."/>
            <person name="Henry S.A."/>
            <person name="Pawlowska T.E."/>
        </authorList>
    </citation>
    <scope>NUCLEOTIDE SEQUENCE [LARGE SCALE GENOMIC DNA]</scope>
    <source>
        <strain evidence="1">ATCC 52814</strain>
    </source>
</reference>
<dbReference type="Proteomes" id="UP000242414">
    <property type="component" value="Unassembled WGS sequence"/>
</dbReference>
<accession>A0A1X0QSI1</accession>